<gene>
    <name evidence="2" type="ORF">PAMC26510_16170</name>
</gene>
<sequence length="160" mass="17087">MHAASIEIAIQTRKGSSMFKAKKTTGVGQAKLATLIAHDVQIAGNLEFSDGLRMDGHVKGNVTGRPGEQTLLVVSDQGSITGNVVAYDIVINGTINGDVTVEHFVELQSNAHVNGNIYYQQLRMDVGASVEGKLTKRDNTLAPVETPRLSSEMASDYSNS</sequence>
<dbReference type="InterPro" id="IPR007607">
    <property type="entry name" value="BacA/B"/>
</dbReference>
<dbReference type="PANTHER" id="PTHR35024:SF4">
    <property type="entry name" value="POLYMER-FORMING CYTOSKELETAL PROTEIN"/>
    <property type="match status" value="1"/>
</dbReference>
<reference evidence="2 3" key="1">
    <citation type="submission" date="2017-03" db="EMBL/GenBank/DDBJ databases">
        <title>Genome analysis of strain PAMC 26510.</title>
        <authorList>
            <person name="Oh H.-M."/>
            <person name="Yang J.-A."/>
        </authorList>
    </citation>
    <scope>NUCLEOTIDE SEQUENCE [LARGE SCALE GENOMIC DNA]</scope>
    <source>
        <strain evidence="2 3">PAMC 26510</strain>
    </source>
</reference>
<accession>A0A242MSV2</accession>
<evidence type="ECO:0000313" key="2">
    <source>
        <dbReference type="EMBL" id="OTP74464.1"/>
    </source>
</evidence>
<comment type="similarity">
    <text evidence="1">Belongs to the bactofilin family.</text>
</comment>
<comment type="caution">
    <text evidence="2">The sequence shown here is derived from an EMBL/GenBank/DDBJ whole genome shotgun (WGS) entry which is preliminary data.</text>
</comment>
<evidence type="ECO:0000256" key="1">
    <source>
        <dbReference type="ARBA" id="ARBA00044755"/>
    </source>
</evidence>
<dbReference type="PANTHER" id="PTHR35024">
    <property type="entry name" value="HYPOTHETICAL CYTOSOLIC PROTEIN"/>
    <property type="match status" value="1"/>
</dbReference>
<proteinExistence type="inferred from homology"/>
<protein>
    <submittedName>
        <fullName evidence="2">Integral membrane protein CcmA involved in cell shape determination</fullName>
    </submittedName>
</protein>
<dbReference type="Proteomes" id="UP000194546">
    <property type="component" value="Unassembled WGS sequence"/>
</dbReference>
<organism evidence="2 3">
    <name type="scientific">Caballeronia sordidicola</name>
    <name type="common">Burkholderia sordidicola</name>
    <dbReference type="NCBI Taxonomy" id="196367"/>
    <lineage>
        <taxon>Bacteria</taxon>
        <taxon>Pseudomonadati</taxon>
        <taxon>Pseudomonadota</taxon>
        <taxon>Betaproteobacteria</taxon>
        <taxon>Burkholderiales</taxon>
        <taxon>Burkholderiaceae</taxon>
        <taxon>Caballeronia</taxon>
    </lineage>
</organism>
<dbReference type="AlphaFoldDB" id="A0A242MSV2"/>
<dbReference type="EMBL" id="NBTY01000084">
    <property type="protein sequence ID" value="OTP74464.1"/>
    <property type="molecule type" value="Genomic_DNA"/>
</dbReference>
<name>A0A242MSV2_CABSO</name>
<dbReference type="Pfam" id="PF04519">
    <property type="entry name" value="Bactofilin"/>
    <property type="match status" value="1"/>
</dbReference>
<evidence type="ECO:0000313" key="3">
    <source>
        <dbReference type="Proteomes" id="UP000194546"/>
    </source>
</evidence>